<gene>
    <name evidence="1" type="ORF">GNZ13_35390</name>
</gene>
<dbReference type="EMBL" id="WOEZ01000196">
    <property type="protein sequence ID" value="NPT59700.1"/>
    <property type="molecule type" value="Genomic_DNA"/>
</dbReference>
<evidence type="ECO:0000313" key="1">
    <source>
        <dbReference type="EMBL" id="NPT59700.1"/>
    </source>
</evidence>
<protein>
    <submittedName>
        <fullName evidence="1">Uncharacterized protein</fullName>
    </submittedName>
</protein>
<comment type="caution">
    <text evidence="1">The sequence shown here is derived from an EMBL/GenBank/DDBJ whole genome shotgun (WGS) entry which is preliminary data.</text>
</comment>
<proteinExistence type="predicted"/>
<dbReference type="RefSeq" id="WP_172173256.1">
    <property type="nucleotide sequence ID" value="NZ_WOEZ01000196.1"/>
</dbReference>
<sequence length="125" mass="14493">MSDLFYLQDSRSYVGNDVLWWAWHGKGYTTDLRKAHVYTKAEAQAMHDARETDIPWPKDYIDAKTRPAVDMQYIKRKEVTRSGIRLAQPRKAPAYKFHCSGCGRFLNDVDRYSQNCSNCGADNRP</sequence>
<organism evidence="1 2">
    <name type="scientific">Paraburkholderia elongata</name>
    <dbReference type="NCBI Taxonomy" id="2675747"/>
    <lineage>
        <taxon>Bacteria</taxon>
        <taxon>Pseudomonadati</taxon>
        <taxon>Pseudomonadota</taxon>
        <taxon>Betaproteobacteria</taxon>
        <taxon>Burkholderiales</taxon>
        <taxon>Burkholderiaceae</taxon>
        <taxon>Paraburkholderia</taxon>
    </lineage>
</organism>
<dbReference type="Proteomes" id="UP000655523">
    <property type="component" value="Unassembled WGS sequence"/>
</dbReference>
<name>A0A972SQE1_9BURK</name>
<keyword evidence="2" id="KW-1185">Reference proteome</keyword>
<dbReference type="AlphaFoldDB" id="A0A972SQE1"/>
<accession>A0A972SQE1</accession>
<evidence type="ECO:0000313" key="2">
    <source>
        <dbReference type="Proteomes" id="UP000655523"/>
    </source>
</evidence>
<reference evidence="1 2" key="1">
    <citation type="submission" date="2019-11" db="EMBL/GenBank/DDBJ databases">
        <title>Metabolism of dissolved organic matter in forest soils.</title>
        <authorList>
            <person name="Cyle K.T."/>
            <person name="Wilhelm R.C."/>
            <person name="Martinez C.E."/>
        </authorList>
    </citation>
    <scope>NUCLEOTIDE SEQUENCE [LARGE SCALE GENOMIC DNA]</scope>
    <source>
        <strain evidence="1 2">5N</strain>
    </source>
</reference>